<evidence type="ECO:0000256" key="1">
    <source>
        <dbReference type="ARBA" id="ARBA00004496"/>
    </source>
</evidence>
<dbReference type="PROSITE" id="PS01191">
    <property type="entry name" value="RIBOSOMAL_S3AE"/>
    <property type="match status" value="1"/>
</dbReference>
<dbReference type="OrthoDB" id="9834376at2759"/>
<dbReference type="EMBL" id="JPKZ01002887">
    <property type="protein sequence ID" value="KHN74648.1"/>
    <property type="molecule type" value="Genomic_DNA"/>
</dbReference>
<name>A0A0B2UYS6_TOXCA</name>
<comment type="caution">
    <text evidence="8">The sequence shown here is derived from an EMBL/GenBank/DDBJ whole genome shotgun (WGS) entry which is preliminary data.</text>
</comment>
<accession>A0A0B2UYS6</accession>
<evidence type="ECO:0000256" key="5">
    <source>
        <dbReference type="HAMAP-Rule" id="MF_03122"/>
    </source>
</evidence>
<sequence length="715" mass="82472">MGKKGAKKKVVDPFTRKEWYDIKAPSMFTNRQVGKTLVNRTQGTKIASEGLKGRVFEVSLGDLNNSEFDFRKFRLVCEDVQGRNCLTNFHGMKFTRDKLCSIVKKWHTLIEANVAVKTSDGYLLRLFCIGFTKKNVGQIKKTSYAKSSKIRQIRAKMIEHMQKEVQGSDLREVCNKLIPDSIGKDIEKACAYIYPLQDVFLQVQGSDLREVCNKLIPDSIGKDIEKACAYIYPLQDVFLQVQGSDLREVCNKLIPDSIGKDIEKACAYIYPLQDVFLQVQGSDLREVCNKLIPDSIGKDIEKACAYIYPLQDVFIRKVKILKKPKFEVGRLMEMHGDISSYTTAEGEKVDRPDDYEPPVQESCKHHRRDARKEHSKRALSERESALEDEQSQRGRDEEFTRRQPDSSRRTHHQSDVRSNEEQDDISVSSQRPPRPGTKSVRMKRRRTERERRKEQREQMAYKNRRRPVKLTLYQFIKQEVLQIPGSSRVLRRRKPKRVEREAVFRRVRRPTPSPPDDLFCMKLKKKKKPYVQFEKPAAKVEGQADKGQDAVKERSRKKRRTSRRRKSSSSKSSSSSFSIRRRASRCDQCLDDAIREVADDENISKEYDTLFPTNDPISKSKRESSEPHRLFKKKIIHRLKQLTHSESSSNRSGGRMNRAKPDNCKKPRSSPAKDANSSKGHLKDKSGQNENEESSLANSVKDKGGTSDRKVKKTC</sequence>
<feature type="region of interest" description="Disordered" evidence="7">
    <location>
        <begin position="534"/>
        <end position="583"/>
    </location>
</feature>
<comment type="subunit">
    <text evidence="5">Component of the small ribosomal subunit. Mature ribosomes consist of a small (40S) and a large (60S) subunit. The 40S subunit contains about 33 different proteins and 1 molecule of RNA (18S). The 60S subunit contains about 49 different proteins and 3 molecules of RNA (28S, 5.8S and 5S).</text>
</comment>
<keyword evidence="2 5" id="KW-0963">Cytoplasm</keyword>
<protein>
    <recommendedName>
        <fullName evidence="5">Small ribosomal subunit protein eS1</fullName>
    </recommendedName>
</protein>
<dbReference type="AlphaFoldDB" id="A0A0B2UYS6"/>
<dbReference type="Pfam" id="PF01015">
    <property type="entry name" value="Ribosomal_S3Ae"/>
    <property type="match status" value="2"/>
</dbReference>
<feature type="compositionally biased region" description="Basic and acidic residues" evidence="7">
    <location>
        <begin position="447"/>
        <end position="459"/>
    </location>
</feature>
<dbReference type="InterPro" id="IPR001593">
    <property type="entry name" value="Ribosomal_eS1"/>
</dbReference>
<dbReference type="PANTHER" id="PTHR11830">
    <property type="entry name" value="40S RIBOSOMAL PROTEIN S3A"/>
    <property type="match status" value="1"/>
</dbReference>
<feature type="compositionally biased region" description="Basic and acidic residues" evidence="7">
    <location>
        <begin position="345"/>
        <end position="354"/>
    </location>
</feature>
<dbReference type="SMART" id="SM01397">
    <property type="entry name" value="Ribosomal_S3Ae"/>
    <property type="match status" value="1"/>
</dbReference>
<gene>
    <name evidence="8" type="ORF">Tcan_04781</name>
</gene>
<dbReference type="STRING" id="6265.A0A0B2UYS6"/>
<feature type="compositionally biased region" description="Basic and acidic residues" evidence="7">
    <location>
        <begin position="700"/>
        <end position="709"/>
    </location>
</feature>
<feature type="compositionally biased region" description="Basic and acidic residues" evidence="7">
    <location>
        <begin position="536"/>
        <end position="553"/>
    </location>
</feature>
<evidence type="ECO:0000313" key="9">
    <source>
        <dbReference type="Proteomes" id="UP000031036"/>
    </source>
</evidence>
<reference evidence="8 9" key="1">
    <citation type="submission" date="2014-11" db="EMBL/GenBank/DDBJ databases">
        <title>Genetic blueprint of the zoonotic pathogen Toxocara canis.</title>
        <authorList>
            <person name="Zhu X.-Q."/>
            <person name="Korhonen P.K."/>
            <person name="Cai H."/>
            <person name="Young N.D."/>
            <person name="Nejsum P."/>
            <person name="von Samson-Himmelstjerna G."/>
            <person name="Boag P.R."/>
            <person name="Tan P."/>
            <person name="Li Q."/>
            <person name="Min J."/>
            <person name="Yang Y."/>
            <person name="Wang X."/>
            <person name="Fang X."/>
            <person name="Hall R.S."/>
            <person name="Hofmann A."/>
            <person name="Sternberg P.W."/>
            <person name="Jex A.R."/>
            <person name="Gasser R.B."/>
        </authorList>
    </citation>
    <scope>NUCLEOTIDE SEQUENCE [LARGE SCALE GENOMIC DNA]</scope>
    <source>
        <strain evidence="8">PN_DK_2014</strain>
    </source>
</reference>
<feature type="region of interest" description="Disordered" evidence="7">
    <location>
        <begin position="601"/>
        <end position="715"/>
    </location>
</feature>
<dbReference type="GO" id="GO:0006412">
    <property type="term" value="P:translation"/>
    <property type="evidence" value="ECO:0007669"/>
    <property type="project" value="UniProtKB-UniRule"/>
</dbReference>
<feature type="compositionally biased region" description="Basic and acidic residues" evidence="7">
    <location>
        <begin position="370"/>
        <end position="420"/>
    </location>
</feature>
<feature type="initiator methionine" description="Removed" evidence="5">
    <location>
        <position position="1"/>
    </location>
</feature>
<keyword evidence="3 5" id="KW-0689">Ribosomal protein</keyword>
<evidence type="ECO:0000313" key="8">
    <source>
        <dbReference type="EMBL" id="KHN74648.1"/>
    </source>
</evidence>
<dbReference type="InterPro" id="IPR027500">
    <property type="entry name" value="Ribosomal_eS1_euk"/>
</dbReference>
<feature type="compositionally biased region" description="Low complexity" evidence="7">
    <location>
        <begin position="569"/>
        <end position="578"/>
    </location>
</feature>
<feature type="compositionally biased region" description="Low complexity" evidence="7">
    <location>
        <begin position="645"/>
        <end position="656"/>
    </location>
</feature>
<dbReference type="Proteomes" id="UP000031036">
    <property type="component" value="Unassembled WGS sequence"/>
</dbReference>
<dbReference type="InterPro" id="IPR018281">
    <property type="entry name" value="Ribosomal_eS1_CS"/>
</dbReference>
<comment type="subcellular location">
    <subcellularLocation>
        <location evidence="1 5">Cytoplasm</location>
    </subcellularLocation>
</comment>
<keyword evidence="4 5" id="KW-0687">Ribonucleoprotein</keyword>
<feature type="compositionally biased region" description="Basic residues" evidence="7">
    <location>
        <begin position="554"/>
        <end position="568"/>
    </location>
</feature>
<evidence type="ECO:0000256" key="4">
    <source>
        <dbReference type="ARBA" id="ARBA00023274"/>
    </source>
</evidence>
<feature type="region of interest" description="Disordered" evidence="7">
    <location>
        <begin position="342"/>
        <end position="465"/>
    </location>
</feature>
<dbReference type="GO" id="GO:0022627">
    <property type="term" value="C:cytosolic small ribosomal subunit"/>
    <property type="evidence" value="ECO:0007669"/>
    <property type="project" value="UniProtKB-UniRule"/>
</dbReference>
<feature type="compositionally biased region" description="Basic and acidic residues" evidence="7">
    <location>
        <begin position="618"/>
        <end position="629"/>
    </location>
</feature>
<comment type="similarity">
    <text evidence="5 6">Belongs to the eukaryotic ribosomal protein eS1 family.</text>
</comment>
<proteinExistence type="inferred from homology"/>
<dbReference type="HAMAP" id="MF_03122">
    <property type="entry name" value="Ribosomal_eS1_euk"/>
    <property type="match status" value="1"/>
</dbReference>
<evidence type="ECO:0000256" key="3">
    <source>
        <dbReference type="ARBA" id="ARBA00022980"/>
    </source>
</evidence>
<evidence type="ECO:0000256" key="7">
    <source>
        <dbReference type="SAM" id="MobiDB-lite"/>
    </source>
</evidence>
<organism evidence="8 9">
    <name type="scientific">Toxocara canis</name>
    <name type="common">Canine roundworm</name>
    <dbReference type="NCBI Taxonomy" id="6265"/>
    <lineage>
        <taxon>Eukaryota</taxon>
        <taxon>Metazoa</taxon>
        <taxon>Ecdysozoa</taxon>
        <taxon>Nematoda</taxon>
        <taxon>Chromadorea</taxon>
        <taxon>Rhabditida</taxon>
        <taxon>Spirurina</taxon>
        <taxon>Ascaridomorpha</taxon>
        <taxon>Ascaridoidea</taxon>
        <taxon>Toxocaridae</taxon>
        <taxon>Toxocara</taxon>
    </lineage>
</organism>
<evidence type="ECO:0000256" key="6">
    <source>
        <dbReference type="RuleBase" id="RU000668"/>
    </source>
</evidence>
<dbReference type="GO" id="GO:0003735">
    <property type="term" value="F:structural constituent of ribosome"/>
    <property type="evidence" value="ECO:0007669"/>
    <property type="project" value="UniProtKB-UniRule"/>
</dbReference>
<keyword evidence="9" id="KW-1185">Reference proteome</keyword>
<feature type="compositionally biased region" description="Basic residues" evidence="7">
    <location>
        <begin position="630"/>
        <end position="641"/>
    </location>
</feature>
<evidence type="ECO:0000256" key="2">
    <source>
        <dbReference type="ARBA" id="ARBA00022490"/>
    </source>
</evidence>